<proteinExistence type="predicted"/>
<reference evidence="2" key="1">
    <citation type="submission" date="2016-11" db="UniProtKB">
        <authorList>
            <consortium name="WormBaseParasite"/>
        </authorList>
    </citation>
    <scope>IDENTIFICATION</scope>
    <source>
        <strain evidence="2">KR3021</strain>
    </source>
</reference>
<dbReference type="WBParaSite" id="RSKR_0000010700.1">
    <property type="protein sequence ID" value="RSKR_0000010700.1"/>
    <property type="gene ID" value="RSKR_0000010700"/>
</dbReference>
<evidence type="ECO:0000313" key="2">
    <source>
        <dbReference type="WBParaSite" id="RSKR_0000010700.1"/>
    </source>
</evidence>
<organism evidence="1 2">
    <name type="scientific">Rhabditophanes sp. KR3021</name>
    <dbReference type="NCBI Taxonomy" id="114890"/>
    <lineage>
        <taxon>Eukaryota</taxon>
        <taxon>Metazoa</taxon>
        <taxon>Ecdysozoa</taxon>
        <taxon>Nematoda</taxon>
        <taxon>Chromadorea</taxon>
        <taxon>Rhabditida</taxon>
        <taxon>Tylenchina</taxon>
        <taxon>Panagrolaimomorpha</taxon>
        <taxon>Strongyloidoidea</taxon>
        <taxon>Alloionematidae</taxon>
        <taxon>Rhabditophanes</taxon>
    </lineage>
</organism>
<sequence>MQLLRSLFVLSLGSLTLALPISNIDNNNAAYYPCPADILMVIDSSSDALTTLQFNAQIQLVKNVLVTSDWTDFERVGLAWYNSIPTTHYGFGTMQSKREFDLYVSNAKLDNGTDFTDMLNALLQMQRNVGDSFSLNTFIFVSTITTDDIARSVPVAKQLKALGSLNLIILGSALNVLDVAPIGANAVISWDFTTIDADLNKFVLDNTKCSSAPNEPATTTAASTTFPTTTLLPSTALPTTTLLPSTTTLLPSTTTQSPTTTTTTTLRPTTTTGTTLAPTTTIPQINTHCKALVSFSVDASSDILDEELFNRQISFIQNPLTKDYKGAPWHKTWHNIAIISYAGRVIDVANFGQFSSSPADDGFLDQIQQEDGMSLKDLLPTLIELELDSELKLNTVIFISETLKSDIRECHEGAAELLKRGSLIFIAMGNTGDADVDLLKTLPHTAVIAWPDMLVYDHKLLRQQILGNFACSDE</sequence>
<evidence type="ECO:0000313" key="1">
    <source>
        <dbReference type="Proteomes" id="UP000095286"/>
    </source>
</evidence>
<accession>A0AC35TFW1</accession>
<name>A0AC35TFW1_9BILA</name>
<dbReference type="Proteomes" id="UP000095286">
    <property type="component" value="Unplaced"/>
</dbReference>
<protein>
    <submittedName>
        <fullName evidence="2">VWFA domain-containing protein</fullName>
    </submittedName>
</protein>